<keyword evidence="4" id="KW-1185">Reference proteome</keyword>
<feature type="domain" description="Glycosyl transferase family 1" evidence="1">
    <location>
        <begin position="188"/>
        <end position="336"/>
    </location>
</feature>
<protein>
    <submittedName>
        <fullName evidence="3">Glycosyltransferase family 1 protein</fullName>
    </submittedName>
</protein>
<dbReference type="Pfam" id="PF00534">
    <property type="entry name" value="Glycos_transf_1"/>
    <property type="match status" value="1"/>
</dbReference>
<reference evidence="3 4" key="1">
    <citation type="submission" date="2023-06" db="EMBL/GenBank/DDBJ databases">
        <title>Paenibacillus polygonum sp. nov., an endophytic bacterium, isolated from Polygonum lapathifolium L. in Nanji Wetland National Nature Reserve, South of Poyang Lake, Jiangxi Province, China.</title>
        <authorList>
            <person name="Yu Z."/>
        </authorList>
    </citation>
    <scope>NUCLEOTIDE SEQUENCE [LARGE SCALE GENOMIC DNA]</scope>
    <source>
        <strain evidence="3 4">C31</strain>
    </source>
</reference>
<dbReference type="Pfam" id="PF13439">
    <property type="entry name" value="Glyco_transf_4"/>
    <property type="match status" value="1"/>
</dbReference>
<evidence type="ECO:0000259" key="1">
    <source>
        <dbReference type="Pfam" id="PF00534"/>
    </source>
</evidence>
<dbReference type="Gene3D" id="3.40.50.2000">
    <property type="entry name" value="Glycogen Phosphorylase B"/>
    <property type="match status" value="2"/>
</dbReference>
<evidence type="ECO:0000313" key="4">
    <source>
        <dbReference type="Proteomes" id="UP001236415"/>
    </source>
</evidence>
<organism evidence="3 4">
    <name type="scientific">Paenibacillus polygoni</name>
    <dbReference type="NCBI Taxonomy" id="3050112"/>
    <lineage>
        <taxon>Bacteria</taxon>
        <taxon>Bacillati</taxon>
        <taxon>Bacillota</taxon>
        <taxon>Bacilli</taxon>
        <taxon>Bacillales</taxon>
        <taxon>Paenibacillaceae</taxon>
        <taxon>Paenibacillus</taxon>
    </lineage>
</organism>
<dbReference type="InterPro" id="IPR028098">
    <property type="entry name" value="Glyco_trans_4-like_N"/>
</dbReference>
<dbReference type="RefSeq" id="WP_285746547.1">
    <property type="nucleotide sequence ID" value="NZ_CP127162.1"/>
</dbReference>
<evidence type="ECO:0000259" key="2">
    <source>
        <dbReference type="Pfam" id="PF13439"/>
    </source>
</evidence>
<feature type="domain" description="Glycosyltransferase subfamily 4-like N-terminal" evidence="2">
    <location>
        <begin position="15"/>
        <end position="154"/>
    </location>
</feature>
<evidence type="ECO:0000313" key="3">
    <source>
        <dbReference type="EMBL" id="WIV20010.1"/>
    </source>
</evidence>
<dbReference type="InterPro" id="IPR050194">
    <property type="entry name" value="Glycosyltransferase_grp1"/>
</dbReference>
<accession>A0ABY8X3A5</accession>
<dbReference type="SUPFAM" id="SSF53756">
    <property type="entry name" value="UDP-Glycosyltransferase/glycogen phosphorylase"/>
    <property type="match status" value="1"/>
</dbReference>
<proteinExistence type="predicted"/>
<dbReference type="InterPro" id="IPR001296">
    <property type="entry name" value="Glyco_trans_1"/>
</dbReference>
<dbReference type="Proteomes" id="UP001236415">
    <property type="component" value="Chromosome"/>
</dbReference>
<dbReference type="PANTHER" id="PTHR45947">
    <property type="entry name" value="SULFOQUINOVOSYL TRANSFERASE SQD2"/>
    <property type="match status" value="1"/>
</dbReference>
<gene>
    <name evidence="3" type="ORF">QPK24_04645</name>
</gene>
<sequence length="367" mass="42030">MKKNRVLQVIGSLSMGGAENVAMNLYRYIDREKFEYHYLVYGEKIGIFEKEVLALGGKVIHIDEPSNGYIKFSKEIEKVLIEHGPYDIIHSHTLFNSGFALKMAKKVGVKKRIAHSHSTKNKVRNSIYIKFYQVIMRKLILKYATDYISCSQEAGVFLFGEKVFLNRGKIMKNGIKLDKYKFNPITRQKVREEFNINHKFVVGHVGRLVQVKNQLFLIDIFKQLVTLREDACLILVGEGNDRGLLEDKINEYKLTSSVILTGNRDDADELMQAMDVFVFPSLFEGLGLALIEAQAAGLHCIASNKVPREAFITDLVKQISLDEPIEHWANIINEIQEVDRNQYYPKLEKGDYNIELLASSVESLYLD</sequence>
<dbReference type="EMBL" id="CP127162">
    <property type="protein sequence ID" value="WIV20010.1"/>
    <property type="molecule type" value="Genomic_DNA"/>
</dbReference>
<dbReference type="PANTHER" id="PTHR45947:SF3">
    <property type="entry name" value="SULFOQUINOVOSYL TRANSFERASE SQD2"/>
    <property type="match status" value="1"/>
</dbReference>
<name>A0ABY8X3A5_9BACL</name>
<dbReference type="CDD" id="cd03812">
    <property type="entry name" value="GT4_CapH-like"/>
    <property type="match status" value="1"/>
</dbReference>